<keyword evidence="8 12" id="KW-0119">Carbohydrate metabolism</keyword>
<dbReference type="EC" id="3.2.1.8" evidence="12"/>
<protein>
    <recommendedName>
        <fullName evidence="12">Beta-xylanase</fullName>
        <ecNumber evidence="12">3.2.1.8</ecNumber>
    </recommendedName>
</protein>
<dbReference type="InterPro" id="IPR001000">
    <property type="entry name" value="GH10_dom"/>
</dbReference>
<sequence>MRLSSALVAAATLPLASAQLNALAKKAGKLYFGTATDTGELTNSQYVSILTDTREFGQLTPANGQKWQFVEPQNGVFNFTEGEVVSNLAAKDKQLLRCHNLVWHSQLAPWVTAATWDKANLTAMLRQHVHTEASHWRGQCYAWDVVNEGLNEDGTYRSDVFYDVLGEDYIKIAFEEAARADPDAKLYYNDYNIESPGPKSEGAKRIVKLIQDAGLRIDGVGLQSHFVVGSTPTIDQQIANMRGFTDMGVDVAITELDIRLQTPATAESLAQQSVDYRTSVGACMQVKRCVGVTVWDFYDPFSWVPGVFTGYGDATLWFANFTKHPAYNGVVEALTNGTGCKVRPTRLKRSKPLIA</sequence>
<name>A0A2I7VT88_9PEZI</name>
<evidence type="ECO:0000256" key="4">
    <source>
        <dbReference type="ARBA" id="ARBA00007495"/>
    </source>
</evidence>
<evidence type="ECO:0000256" key="2">
    <source>
        <dbReference type="ARBA" id="ARBA00004613"/>
    </source>
</evidence>
<dbReference type="Pfam" id="PF00331">
    <property type="entry name" value="Glyco_hydro_10"/>
    <property type="match status" value="1"/>
</dbReference>
<feature type="active site" description="Nucleophile" evidence="11">
    <location>
        <position position="255"/>
    </location>
</feature>
<comment type="pathway">
    <text evidence="3">Glycan degradation; xylan degradation.</text>
</comment>
<evidence type="ECO:0000256" key="1">
    <source>
        <dbReference type="ARBA" id="ARBA00000681"/>
    </source>
</evidence>
<dbReference type="PRINTS" id="PR00134">
    <property type="entry name" value="GLHYDRLASE10"/>
</dbReference>
<dbReference type="InterPro" id="IPR031158">
    <property type="entry name" value="GH10_AS"/>
</dbReference>
<organism evidence="15">
    <name type="scientific">Coniochaeta hoffmannii</name>
    <dbReference type="NCBI Taxonomy" id="91930"/>
    <lineage>
        <taxon>Eukaryota</taxon>
        <taxon>Fungi</taxon>
        <taxon>Dikarya</taxon>
        <taxon>Ascomycota</taxon>
        <taxon>Pezizomycotina</taxon>
        <taxon>Sordariomycetes</taxon>
        <taxon>Sordariomycetidae</taxon>
        <taxon>Coniochaetales</taxon>
        <taxon>Coniochaetaceae</taxon>
        <taxon>Coniochaeta</taxon>
    </lineage>
</organism>
<reference evidence="15" key="1">
    <citation type="submission" date="2017-11" db="EMBL/GenBank/DDBJ databases">
        <title>Draft genome sequence of the sordariomycete Lecythophora hoffmannii CBS 245.38.</title>
        <authorList>
            <person name="Leonhardt S."/>
            <person name="Buettner E."/>
            <person name="Gebauer A.M."/>
            <person name="Hofrichter M."/>
            <person name="Kellner H."/>
        </authorList>
    </citation>
    <scope>NUCLEOTIDE SEQUENCE</scope>
    <source>
        <strain evidence="15">CBS 245.38</strain>
    </source>
</reference>
<dbReference type="InterPro" id="IPR017853">
    <property type="entry name" value="GH"/>
</dbReference>
<feature type="domain" description="GH10" evidence="14">
    <location>
        <begin position="17"/>
        <end position="333"/>
    </location>
</feature>
<feature type="chain" id="PRO_5014409846" description="Beta-xylanase" evidence="13">
    <location>
        <begin position="19"/>
        <end position="355"/>
    </location>
</feature>
<keyword evidence="7 12" id="KW-0378">Hydrolase</keyword>
<keyword evidence="5" id="KW-0964">Secreted</keyword>
<evidence type="ECO:0000256" key="12">
    <source>
        <dbReference type="RuleBase" id="RU361174"/>
    </source>
</evidence>
<evidence type="ECO:0000256" key="10">
    <source>
        <dbReference type="ARBA" id="ARBA00023326"/>
    </source>
</evidence>
<dbReference type="InterPro" id="IPR044846">
    <property type="entry name" value="GH10"/>
</dbReference>
<evidence type="ECO:0000313" key="15">
    <source>
        <dbReference type="EMBL" id="AUS45865.1"/>
    </source>
</evidence>
<dbReference type="PANTHER" id="PTHR31490">
    <property type="entry name" value="GLYCOSYL HYDROLASE"/>
    <property type="match status" value="1"/>
</dbReference>
<dbReference type="PROSITE" id="PS51760">
    <property type="entry name" value="GH10_2"/>
    <property type="match status" value="1"/>
</dbReference>
<evidence type="ECO:0000256" key="3">
    <source>
        <dbReference type="ARBA" id="ARBA00004851"/>
    </source>
</evidence>
<dbReference type="AlphaFoldDB" id="A0A2I7VT88"/>
<keyword evidence="9 12" id="KW-0326">Glycosidase</keyword>
<dbReference type="GO" id="GO:0045493">
    <property type="term" value="P:xylan catabolic process"/>
    <property type="evidence" value="ECO:0007669"/>
    <property type="project" value="UniProtKB-KW"/>
</dbReference>
<dbReference type="Gene3D" id="3.20.20.80">
    <property type="entry name" value="Glycosidases"/>
    <property type="match status" value="1"/>
</dbReference>
<comment type="subcellular location">
    <subcellularLocation>
        <location evidence="2">Secreted</location>
    </subcellularLocation>
</comment>
<evidence type="ECO:0000259" key="14">
    <source>
        <dbReference type="PROSITE" id="PS51760"/>
    </source>
</evidence>
<feature type="signal peptide" evidence="13">
    <location>
        <begin position="1"/>
        <end position="18"/>
    </location>
</feature>
<dbReference type="PANTHER" id="PTHR31490:SF35">
    <property type="entry name" value="ENDO-1,4-BETA-XYLANASE"/>
    <property type="match status" value="1"/>
</dbReference>
<evidence type="ECO:0000256" key="7">
    <source>
        <dbReference type="ARBA" id="ARBA00022801"/>
    </source>
</evidence>
<dbReference type="GO" id="GO:0031176">
    <property type="term" value="F:endo-1,4-beta-xylanase activity"/>
    <property type="evidence" value="ECO:0007669"/>
    <property type="project" value="UniProtKB-EC"/>
</dbReference>
<dbReference type="EMBL" id="MG550079">
    <property type="protein sequence ID" value="AUS45865.1"/>
    <property type="molecule type" value="Genomic_DNA"/>
</dbReference>
<dbReference type="PROSITE" id="PS00591">
    <property type="entry name" value="GH10_1"/>
    <property type="match status" value="1"/>
</dbReference>
<evidence type="ECO:0000256" key="5">
    <source>
        <dbReference type="ARBA" id="ARBA00022525"/>
    </source>
</evidence>
<comment type="similarity">
    <text evidence="4 12">Belongs to the glycosyl hydrolase 10 (cellulase F) family.</text>
</comment>
<accession>A0A2I7VT88</accession>
<evidence type="ECO:0000256" key="6">
    <source>
        <dbReference type="ARBA" id="ARBA00022651"/>
    </source>
</evidence>
<keyword evidence="13" id="KW-0732">Signal</keyword>
<evidence type="ECO:0000256" key="13">
    <source>
        <dbReference type="SAM" id="SignalP"/>
    </source>
</evidence>
<proteinExistence type="inferred from homology"/>
<dbReference type="SUPFAM" id="SSF51445">
    <property type="entry name" value="(Trans)glycosidases"/>
    <property type="match status" value="1"/>
</dbReference>
<evidence type="ECO:0000256" key="8">
    <source>
        <dbReference type="ARBA" id="ARBA00023277"/>
    </source>
</evidence>
<keyword evidence="6" id="KW-0858">Xylan degradation</keyword>
<dbReference type="SMR" id="A0A2I7VT88"/>
<dbReference type="GO" id="GO:0005576">
    <property type="term" value="C:extracellular region"/>
    <property type="evidence" value="ECO:0007669"/>
    <property type="project" value="UniProtKB-SubCell"/>
</dbReference>
<keyword evidence="10 12" id="KW-0624">Polysaccharide degradation</keyword>
<dbReference type="SMART" id="SM00633">
    <property type="entry name" value="Glyco_10"/>
    <property type="match status" value="1"/>
</dbReference>
<comment type="catalytic activity">
    <reaction evidence="1 12">
        <text>Endohydrolysis of (1-&gt;4)-beta-D-xylosidic linkages in xylans.</text>
        <dbReference type="EC" id="3.2.1.8"/>
    </reaction>
</comment>
<evidence type="ECO:0000256" key="9">
    <source>
        <dbReference type="ARBA" id="ARBA00023295"/>
    </source>
</evidence>
<evidence type="ECO:0000256" key="11">
    <source>
        <dbReference type="PROSITE-ProRule" id="PRU10061"/>
    </source>
</evidence>